<protein>
    <recommendedName>
        <fullName evidence="8">Signal recognition particle receptor subunit alpha homolog</fullName>
    </recommendedName>
    <alternativeName>
        <fullName evidence="9">Docking protein alpha</fullName>
    </alternativeName>
</protein>
<dbReference type="Gene3D" id="3.40.50.300">
    <property type="entry name" value="P-loop containing nucleotide triphosphate hydrolases"/>
    <property type="match status" value="1"/>
</dbReference>
<comment type="caution">
    <text evidence="11">The sequence shown here is derived from an EMBL/GenBank/DDBJ whole genome shotgun (WGS) entry which is preliminary data.</text>
</comment>
<evidence type="ECO:0000256" key="4">
    <source>
        <dbReference type="ARBA" id="ARBA00023134"/>
    </source>
</evidence>
<evidence type="ECO:0000256" key="7">
    <source>
        <dbReference type="ARBA" id="ARBA00029433"/>
    </source>
</evidence>
<dbReference type="GO" id="GO:0003924">
    <property type="term" value="F:GTPase activity"/>
    <property type="evidence" value="ECO:0007669"/>
    <property type="project" value="TreeGrafter"/>
</dbReference>
<comment type="subcellular location">
    <subcellularLocation>
        <location evidence="7">Endomembrane system</location>
        <topology evidence="7">Peripheral membrane protein</topology>
        <orientation evidence="7">Cytoplasmic side</orientation>
    </subcellularLocation>
</comment>
<dbReference type="Proteomes" id="UP000019763">
    <property type="component" value="Unassembled WGS sequence"/>
</dbReference>
<organism evidence="11 12">
    <name type="scientific">Gregarina niphandrodes</name>
    <name type="common">Septate eugregarine</name>
    <dbReference type="NCBI Taxonomy" id="110365"/>
    <lineage>
        <taxon>Eukaryota</taxon>
        <taxon>Sar</taxon>
        <taxon>Alveolata</taxon>
        <taxon>Apicomplexa</taxon>
        <taxon>Conoidasida</taxon>
        <taxon>Gregarinasina</taxon>
        <taxon>Eugregarinorida</taxon>
        <taxon>Gregarinidae</taxon>
        <taxon>Gregarina</taxon>
    </lineage>
</organism>
<evidence type="ECO:0000256" key="3">
    <source>
        <dbReference type="ARBA" id="ARBA00022741"/>
    </source>
</evidence>
<dbReference type="GO" id="GO:0005525">
    <property type="term" value="F:GTP binding"/>
    <property type="evidence" value="ECO:0007669"/>
    <property type="project" value="UniProtKB-KW"/>
</dbReference>
<comment type="similarity">
    <text evidence="1">Belongs to the GTP-binding SRP family.</text>
</comment>
<dbReference type="PANTHER" id="PTHR43134">
    <property type="entry name" value="SIGNAL RECOGNITION PARTICLE RECEPTOR SUBUNIT ALPHA"/>
    <property type="match status" value="1"/>
</dbReference>
<dbReference type="OrthoDB" id="1727884at2759"/>
<dbReference type="EMBL" id="AFNH02001281">
    <property type="protein sequence ID" value="EZG43456.1"/>
    <property type="molecule type" value="Genomic_DNA"/>
</dbReference>
<dbReference type="GO" id="GO:0005789">
    <property type="term" value="C:endoplasmic reticulum membrane"/>
    <property type="evidence" value="ECO:0007669"/>
    <property type="project" value="TreeGrafter"/>
</dbReference>
<dbReference type="GeneID" id="22915850"/>
<dbReference type="InterPro" id="IPR003593">
    <property type="entry name" value="AAA+_ATPase"/>
</dbReference>
<accession>A0A023AXS9</accession>
<comment type="subunit">
    <text evidence="2">Heterodimer of an alpha and a beta chain.</text>
</comment>
<evidence type="ECO:0000313" key="11">
    <source>
        <dbReference type="EMBL" id="EZG43456.1"/>
    </source>
</evidence>
<proteinExistence type="inferred from homology"/>
<keyword evidence="5" id="KW-0472">Membrane</keyword>
<dbReference type="SMART" id="SM00382">
    <property type="entry name" value="AAA"/>
    <property type="match status" value="1"/>
</dbReference>
<dbReference type="Pfam" id="PF00448">
    <property type="entry name" value="SRP54"/>
    <property type="match status" value="1"/>
</dbReference>
<keyword evidence="3" id="KW-0547">Nucleotide-binding</keyword>
<dbReference type="VEuPathDB" id="CryptoDB:GNI_170980"/>
<dbReference type="PANTHER" id="PTHR43134:SF1">
    <property type="entry name" value="SIGNAL RECOGNITION PARTICLE RECEPTOR SUBUNIT ALPHA"/>
    <property type="match status" value="1"/>
</dbReference>
<dbReference type="GO" id="GO:0006614">
    <property type="term" value="P:SRP-dependent cotranslational protein targeting to membrane"/>
    <property type="evidence" value="ECO:0007669"/>
    <property type="project" value="InterPro"/>
</dbReference>
<dbReference type="InterPro" id="IPR000897">
    <property type="entry name" value="SRP54_GTPase_dom"/>
</dbReference>
<dbReference type="GO" id="GO:0005047">
    <property type="term" value="F:signal recognition particle binding"/>
    <property type="evidence" value="ECO:0007669"/>
    <property type="project" value="TreeGrafter"/>
</dbReference>
<sequence length="498" mass="54850">MQDGECAKGHYAYMGDLLVVAKALSPERVALAGLDRGLIEGMLQQLADMYSLSDASAPFELPPNWIVNAIAKEKVKRQVEKDSRGRQPKQEGAKKDTFWKAVFKFVRNSVLPIPKSYYDNVEAMISDVEFRLEGKNVAVDAVRAISDQLRRLYTDPSCPVSKEDVRAAFAQYIRSFLKCETRRDLLAELSHKMTTKQVFIVAVMGTNGVGKSTTLAKLAYHIKGNSNARILVAACDTFRSGAVEQLRQHCHALHLDLFDRGYGNEPAQVAYDALETAKNNHYDVLLIDTAGRMQTNQPLMTALAKLVTTTAPDLNLFVGEALVGNDCVDQIAAFDHTLRQTPKKHTIDGIILTKFDTVDEKIGATLSVAFQSKKPILYVGTGQQYSDIRTLDVSLTARPNQYWSLLGIPRSRRSPVLKTAQDKSSSSRQKATAKDKSNRFFLSRTGGCLLSVLEAVSSQYWKLSPLSTGSCLLSVLGAVSWTQPPIYAASDDYLVAGG</sequence>
<gene>
    <name evidence="11" type="ORF">GNI_170980</name>
</gene>
<dbReference type="SMART" id="SM00962">
    <property type="entry name" value="SRP54"/>
    <property type="match status" value="1"/>
</dbReference>
<dbReference type="PROSITE" id="PS00300">
    <property type="entry name" value="SRP54"/>
    <property type="match status" value="1"/>
</dbReference>
<keyword evidence="4" id="KW-0342">GTP-binding</keyword>
<dbReference type="AlphaFoldDB" id="A0A023AXS9"/>
<evidence type="ECO:0000256" key="6">
    <source>
        <dbReference type="ARBA" id="ARBA00023170"/>
    </source>
</evidence>
<dbReference type="FunFam" id="3.40.50.300:FF:000566">
    <property type="entry name" value="Signal recognition particle receptor subunit alpha"/>
    <property type="match status" value="1"/>
</dbReference>
<keyword evidence="6" id="KW-0675">Receptor</keyword>
<evidence type="ECO:0000256" key="1">
    <source>
        <dbReference type="ARBA" id="ARBA00008531"/>
    </source>
</evidence>
<evidence type="ECO:0000313" key="12">
    <source>
        <dbReference type="Proteomes" id="UP000019763"/>
    </source>
</evidence>
<dbReference type="eggNOG" id="KOG0781">
    <property type="taxonomic scope" value="Eukaryota"/>
</dbReference>
<dbReference type="SUPFAM" id="SSF52540">
    <property type="entry name" value="P-loop containing nucleoside triphosphate hydrolases"/>
    <property type="match status" value="1"/>
</dbReference>
<reference evidence="11" key="1">
    <citation type="submission" date="2013-12" db="EMBL/GenBank/DDBJ databases">
        <authorList>
            <person name="Omoto C.K."/>
            <person name="Sibley D."/>
            <person name="Venepally P."/>
            <person name="Hadjithomas M."/>
            <person name="Karamycheva S."/>
            <person name="Brunk B."/>
            <person name="Roos D."/>
            <person name="Caler E."/>
            <person name="Lorenzi H."/>
        </authorList>
    </citation>
    <scope>NUCLEOTIDE SEQUENCE</scope>
</reference>
<evidence type="ECO:0000259" key="10">
    <source>
        <dbReference type="PROSITE" id="PS00300"/>
    </source>
</evidence>
<evidence type="ECO:0000256" key="5">
    <source>
        <dbReference type="ARBA" id="ARBA00023136"/>
    </source>
</evidence>
<dbReference type="RefSeq" id="XP_011133307.1">
    <property type="nucleotide sequence ID" value="XM_011135005.1"/>
</dbReference>
<name>A0A023AXS9_GRENI</name>
<evidence type="ECO:0000256" key="2">
    <source>
        <dbReference type="ARBA" id="ARBA00011870"/>
    </source>
</evidence>
<keyword evidence="12" id="KW-1185">Reference proteome</keyword>
<dbReference type="InterPro" id="IPR027417">
    <property type="entry name" value="P-loop_NTPase"/>
</dbReference>
<feature type="domain" description="SRP54-type proteins GTP-binding" evidence="10">
    <location>
        <begin position="375"/>
        <end position="388"/>
    </location>
</feature>
<evidence type="ECO:0000256" key="9">
    <source>
        <dbReference type="ARBA" id="ARBA00081194"/>
    </source>
</evidence>
<evidence type="ECO:0000256" key="8">
    <source>
        <dbReference type="ARBA" id="ARBA00071429"/>
    </source>
</evidence>